<dbReference type="Gene3D" id="3.10.50.30">
    <property type="entry name" value="Transcription elongation factor, GreA/GreB, C-terminal domain"/>
    <property type="match status" value="1"/>
</dbReference>
<keyword evidence="1" id="KW-0251">Elongation factor</keyword>
<dbReference type="RefSeq" id="WP_109950254.1">
    <property type="nucleotide sequence ID" value="NZ_CP029551.1"/>
</dbReference>
<dbReference type="AlphaFoldDB" id="A0A2U8VNC6"/>
<dbReference type="SUPFAM" id="SSF54534">
    <property type="entry name" value="FKBP-like"/>
    <property type="match status" value="1"/>
</dbReference>
<sequence length="144" mass="15525">MSAVRDLPPITVSNRDFDQLVAFGLAAGSHDDPEIGFLLSELQRATLCAAPELPGRVVSLNRLVRYRLDEEPVSREDFLVHPRDLVDPDKELSAASSLGVALLGLGIGDSMPFHDPSIGIERLVHVDGVGPRHCQGLTEIILGP</sequence>
<dbReference type="InterPro" id="IPR036953">
    <property type="entry name" value="GreA/GreB_C_sf"/>
</dbReference>
<gene>
    <name evidence="1" type="ORF">DK427_04665</name>
</gene>
<keyword evidence="1" id="KW-0648">Protein biosynthesis</keyword>
<dbReference type="GO" id="GO:0032784">
    <property type="term" value="P:regulation of DNA-templated transcription elongation"/>
    <property type="evidence" value="ECO:0007669"/>
    <property type="project" value="InterPro"/>
</dbReference>
<dbReference type="GO" id="GO:0003746">
    <property type="term" value="F:translation elongation factor activity"/>
    <property type="evidence" value="ECO:0007669"/>
    <property type="project" value="UniProtKB-KW"/>
</dbReference>
<protein>
    <submittedName>
        <fullName evidence="1">Transcription elongation factor GreAB</fullName>
    </submittedName>
</protein>
<organism evidence="1 2">
    <name type="scientific">Methylobacterium radiodurans</name>
    <dbReference type="NCBI Taxonomy" id="2202828"/>
    <lineage>
        <taxon>Bacteria</taxon>
        <taxon>Pseudomonadati</taxon>
        <taxon>Pseudomonadota</taxon>
        <taxon>Alphaproteobacteria</taxon>
        <taxon>Hyphomicrobiales</taxon>
        <taxon>Methylobacteriaceae</taxon>
        <taxon>Methylobacterium</taxon>
    </lineage>
</organism>
<dbReference type="KEGG" id="meti:DK427_04665"/>
<dbReference type="EMBL" id="CP029551">
    <property type="protein sequence ID" value="AWN35123.1"/>
    <property type="molecule type" value="Genomic_DNA"/>
</dbReference>
<dbReference type="OrthoDB" id="7948161at2"/>
<name>A0A2U8VNC6_9HYPH</name>
<accession>A0A2U8VNC6</accession>
<proteinExistence type="predicted"/>
<evidence type="ECO:0000313" key="1">
    <source>
        <dbReference type="EMBL" id="AWN35123.1"/>
    </source>
</evidence>
<dbReference type="GO" id="GO:0003677">
    <property type="term" value="F:DNA binding"/>
    <property type="evidence" value="ECO:0007669"/>
    <property type="project" value="InterPro"/>
</dbReference>
<dbReference type="Proteomes" id="UP000246058">
    <property type="component" value="Chromosome"/>
</dbReference>
<evidence type="ECO:0000313" key="2">
    <source>
        <dbReference type="Proteomes" id="UP000246058"/>
    </source>
</evidence>
<keyword evidence="2" id="KW-1185">Reference proteome</keyword>
<reference evidence="1 2" key="1">
    <citation type="submission" date="2018-05" db="EMBL/GenBank/DDBJ databases">
        <title>Complete Genome Sequence of Methylobacterium sp. 17Sr1-43.</title>
        <authorList>
            <person name="Srinivasan S."/>
        </authorList>
    </citation>
    <scope>NUCLEOTIDE SEQUENCE [LARGE SCALE GENOMIC DNA]</scope>
    <source>
        <strain evidence="1 2">17Sr1-43</strain>
    </source>
</reference>